<evidence type="ECO:0000313" key="1">
    <source>
        <dbReference type="EMBL" id="JAQ15577.1"/>
    </source>
</evidence>
<name>A0A146M9V5_LYGHE</name>
<dbReference type="InterPro" id="IPR051375">
    <property type="entry name" value="Tuftelin_GRINL1A/MYZAP/CCD68"/>
</dbReference>
<proteinExistence type="predicted"/>
<dbReference type="Pfam" id="PF15328">
    <property type="entry name" value="GCOM2"/>
    <property type="match status" value="1"/>
</dbReference>
<dbReference type="PANTHER" id="PTHR23171:SF13">
    <property type="entry name" value="DNA-DIRECTED RNA POLYMERASE II SUBUNIT GRINL1A"/>
    <property type="match status" value="1"/>
</dbReference>
<dbReference type="GO" id="GO:0005634">
    <property type="term" value="C:nucleus"/>
    <property type="evidence" value="ECO:0007669"/>
    <property type="project" value="InterPro"/>
</dbReference>
<dbReference type="GO" id="GO:0006368">
    <property type="term" value="P:transcription elongation by RNA polymerase II"/>
    <property type="evidence" value="ECO:0007669"/>
    <property type="project" value="InterPro"/>
</dbReference>
<sequence>MATTTQRKNEYRTDLKKLSKPQLQEIFERQTKLAANRKALQRLPDKGAKILNYTKEVEDELKKRDKECDISDALAGLTLKDLDRLEWNRGDKECEEPTEGDEKDETNPFKILATHSGAGFHKKEIKVEPKVESLVTERDLEDLYAVNLCHKLDKVTTQQKFRPYQTLNTAKQVSNKERDLSAATPPLNKYSDMKMVGLEDSLKLMIHQNENLREIQMQHAAERLKDKIHAIGDTLPSLESTRFYRETIKPDEENEVFDECEGHDGGDVRFTIDFEEVD</sequence>
<dbReference type="AlphaFoldDB" id="A0A146M9V5"/>
<protein>
    <submittedName>
        <fullName evidence="1">Uncharacterized protein</fullName>
    </submittedName>
</protein>
<dbReference type="InterPro" id="IPR026213">
    <property type="entry name" value="GRINL1"/>
</dbReference>
<dbReference type="GO" id="GO:0035556">
    <property type="term" value="P:intracellular signal transduction"/>
    <property type="evidence" value="ECO:0007669"/>
    <property type="project" value="TreeGrafter"/>
</dbReference>
<dbReference type="PRINTS" id="PR02085">
    <property type="entry name" value="POLR2GRINL1"/>
</dbReference>
<reference evidence="1" key="1">
    <citation type="journal article" date="2016" name="Gigascience">
        <title>De novo construction of an expanded transcriptome assembly for the western tarnished plant bug, Lygus hesperus.</title>
        <authorList>
            <person name="Tassone E.E."/>
            <person name="Geib S.M."/>
            <person name="Hall B."/>
            <person name="Fabrick J.A."/>
            <person name="Brent C.S."/>
            <person name="Hull J.J."/>
        </authorList>
    </citation>
    <scope>NUCLEOTIDE SEQUENCE</scope>
</reference>
<dbReference type="GO" id="GO:0003711">
    <property type="term" value="F:transcription elongation factor activity"/>
    <property type="evidence" value="ECO:0007669"/>
    <property type="project" value="InterPro"/>
</dbReference>
<dbReference type="EMBL" id="GDHC01003052">
    <property type="protein sequence ID" value="JAQ15577.1"/>
    <property type="molecule type" value="Transcribed_RNA"/>
</dbReference>
<accession>A0A146M9V5</accession>
<gene>
    <name evidence="1" type="ORF">g.82050</name>
</gene>
<dbReference type="PANTHER" id="PTHR23171">
    <property type="entry name" value="GDOWN1"/>
    <property type="match status" value="1"/>
</dbReference>
<organism evidence="1">
    <name type="scientific">Lygus hesperus</name>
    <name type="common">Western plant bug</name>
    <dbReference type="NCBI Taxonomy" id="30085"/>
    <lineage>
        <taxon>Eukaryota</taxon>
        <taxon>Metazoa</taxon>
        <taxon>Ecdysozoa</taxon>
        <taxon>Arthropoda</taxon>
        <taxon>Hexapoda</taxon>
        <taxon>Insecta</taxon>
        <taxon>Pterygota</taxon>
        <taxon>Neoptera</taxon>
        <taxon>Paraneoptera</taxon>
        <taxon>Hemiptera</taxon>
        <taxon>Heteroptera</taxon>
        <taxon>Panheteroptera</taxon>
        <taxon>Cimicomorpha</taxon>
        <taxon>Miridae</taxon>
        <taxon>Mirini</taxon>
        <taxon>Lygus</taxon>
    </lineage>
</organism>